<dbReference type="Pfam" id="PF00797">
    <property type="entry name" value="Acetyltransf_2"/>
    <property type="match status" value="1"/>
</dbReference>
<comment type="caution">
    <text evidence="2">The sequence shown here is derived from an EMBL/GenBank/DDBJ whole genome shotgun (WGS) entry which is preliminary data.</text>
</comment>
<organism evidence="2 3">
    <name type="scientific">Bacillus cytotoxicus</name>
    <dbReference type="NCBI Taxonomy" id="580165"/>
    <lineage>
        <taxon>Bacteria</taxon>
        <taxon>Bacillati</taxon>
        <taxon>Bacillota</taxon>
        <taxon>Bacilli</taxon>
        <taxon>Bacillales</taxon>
        <taxon>Bacillaceae</taxon>
        <taxon>Bacillus</taxon>
        <taxon>Bacillus cereus group</taxon>
    </lineage>
</organism>
<protein>
    <submittedName>
        <fullName evidence="2">N-acetyltransferase</fullName>
    </submittedName>
</protein>
<gene>
    <name evidence="2" type="ORF">BCB44BAC_02505</name>
</gene>
<dbReference type="Proteomes" id="UP000242164">
    <property type="component" value="Unassembled WGS sequence"/>
</dbReference>
<dbReference type="Gene3D" id="3.30.2140.20">
    <property type="match status" value="1"/>
</dbReference>
<dbReference type="InterPro" id="IPR038765">
    <property type="entry name" value="Papain-like_cys_pep_sf"/>
</dbReference>
<name>A0AAX2CI15_9BACI</name>
<dbReference type="GO" id="GO:0016407">
    <property type="term" value="F:acetyltransferase activity"/>
    <property type="evidence" value="ECO:0007669"/>
    <property type="project" value="InterPro"/>
</dbReference>
<dbReference type="InterPro" id="IPR001447">
    <property type="entry name" value="Arylamine_N-AcTrfase"/>
</dbReference>
<dbReference type="SUPFAM" id="SSF54001">
    <property type="entry name" value="Cysteine proteinases"/>
    <property type="match status" value="1"/>
</dbReference>
<dbReference type="InterPro" id="IPR053710">
    <property type="entry name" value="Arylamine_NAT_domain_sf"/>
</dbReference>
<sequence length="67" mass="7769">MKHKKTIVEHKDSPFNKVPLITKLTSDGHVSLTKDSLTVTKQGEKRKEKITKQQYLNLLHAIFDIRL</sequence>
<dbReference type="AlphaFoldDB" id="A0AAX2CI15"/>
<evidence type="ECO:0000313" key="2">
    <source>
        <dbReference type="EMBL" id="SCL95167.1"/>
    </source>
</evidence>
<accession>A0AAX2CI15</accession>
<evidence type="ECO:0000256" key="1">
    <source>
        <dbReference type="ARBA" id="ARBA00006547"/>
    </source>
</evidence>
<evidence type="ECO:0000313" key="3">
    <source>
        <dbReference type="Proteomes" id="UP000242164"/>
    </source>
</evidence>
<proteinExistence type="inferred from homology"/>
<comment type="similarity">
    <text evidence="1">Belongs to the arylamine N-acetyltransferase family.</text>
</comment>
<dbReference type="EMBL" id="FMIK01000030">
    <property type="protein sequence ID" value="SCL95167.1"/>
    <property type="molecule type" value="Genomic_DNA"/>
</dbReference>
<reference evidence="2 3" key="1">
    <citation type="submission" date="2016-08" db="EMBL/GenBank/DDBJ databases">
        <authorList>
            <person name="Loux V."/>
            <person name="Rue O."/>
        </authorList>
    </citation>
    <scope>NUCLEOTIDE SEQUENCE [LARGE SCALE GENOMIC DNA]</scope>
    <source>
        <strain evidence="2 3">AFSSA_08CEB44bac</strain>
    </source>
</reference>